<keyword evidence="4" id="KW-1003">Cell membrane</keyword>
<feature type="domain" description="ABC transmembrane type-1" evidence="10">
    <location>
        <begin position="16"/>
        <end position="213"/>
    </location>
</feature>
<dbReference type="Pfam" id="PF00528">
    <property type="entry name" value="BPD_transp_1"/>
    <property type="match status" value="1"/>
</dbReference>
<dbReference type="PANTHER" id="PTHR30614">
    <property type="entry name" value="MEMBRANE COMPONENT OF AMINO ACID ABC TRANSPORTER"/>
    <property type="match status" value="1"/>
</dbReference>
<evidence type="ECO:0000256" key="7">
    <source>
        <dbReference type="ARBA" id="ARBA00022989"/>
    </source>
</evidence>
<evidence type="ECO:0000256" key="4">
    <source>
        <dbReference type="ARBA" id="ARBA00022475"/>
    </source>
</evidence>
<evidence type="ECO:0000259" key="10">
    <source>
        <dbReference type="PROSITE" id="PS50928"/>
    </source>
</evidence>
<evidence type="ECO:0000256" key="9">
    <source>
        <dbReference type="RuleBase" id="RU363032"/>
    </source>
</evidence>
<protein>
    <submittedName>
        <fullName evidence="11">ABC transporter permease subunit</fullName>
    </submittedName>
</protein>
<comment type="subcellular location">
    <subcellularLocation>
        <location evidence="1">Cell inner membrane</location>
        <topology evidence="1">Multi-pass membrane protein</topology>
    </subcellularLocation>
    <subcellularLocation>
        <location evidence="9">Cell membrane</location>
        <topology evidence="9">Multi-pass membrane protein</topology>
    </subcellularLocation>
</comment>
<dbReference type="AlphaFoldDB" id="A0AA42CLQ7"/>
<feature type="transmembrane region" description="Helical" evidence="9">
    <location>
        <begin position="20"/>
        <end position="39"/>
    </location>
</feature>
<evidence type="ECO:0000256" key="6">
    <source>
        <dbReference type="ARBA" id="ARBA00022692"/>
    </source>
</evidence>
<dbReference type="InterPro" id="IPR035906">
    <property type="entry name" value="MetI-like_sf"/>
</dbReference>
<accession>A0AA42CLQ7</accession>
<keyword evidence="8 9" id="KW-0472">Membrane</keyword>
<evidence type="ECO:0000313" key="12">
    <source>
        <dbReference type="Proteomes" id="UP001165667"/>
    </source>
</evidence>
<keyword evidence="6 9" id="KW-0812">Transmembrane</keyword>
<keyword evidence="3 9" id="KW-0813">Transport</keyword>
<evidence type="ECO:0000256" key="5">
    <source>
        <dbReference type="ARBA" id="ARBA00022519"/>
    </source>
</evidence>
<keyword evidence="5" id="KW-0997">Cell inner membrane</keyword>
<name>A0AA42CLQ7_9HYPH</name>
<comment type="similarity">
    <text evidence="2">Belongs to the binding-protein-dependent transport system permease family. HisMQ subfamily.</text>
</comment>
<dbReference type="GO" id="GO:0022857">
    <property type="term" value="F:transmembrane transporter activity"/>
    <property type="evidence" value="ECO:0007669"/>
    <property type="project" value="InterPro"/>
</dbReference>
<evidence type="ECO:0000256" key="8">
    <source>
        <dbReference type="ARBA" id="ARBA00023136"/>
    </source>
</evidence>
<dbReference type="GO" id="GO:0043190">
    <property type="term" value="C:ATP-binding cassette (ABC) transporter complex"/>
    <property type="evidence" value="ECO:0007669"/>
    <property type="project" value="InterPro"/>
</dbReference>
<evidence type="ECO:0000256" key="1">
    <source>
        <dbReference type="ARBA" id="ARBA00004429"/>
    </source>
</evidence>
<evidence type="ECO:0000256" key="3">
    <source>
        <dbReference type="ARBA" id="ARBA00022448"/>
    </source>
</evidence>
<dbReference type="Proteomes" id="UP001165667">
    <property type="component" value="Unassembled WGS sequence"/>
</dbReference>
<dbReference type="InterPro" id="IPR010065">
    <property type="entry name" value="AA_ABC_transptr_permease_3TM"/>
</dbReference>
<dbReference type="PANTHER" id="PTHR30614:SF10">
    <property type="entry name" value="ARGININE ABC TRANSPORTER PERMEASE PROTEIN ARTM"/>
    <property type="match status" value="1"/>
</dbReference>
<feature type="transmembrane region" description="Helical" evidence="9">
    <location>
        <begin position="51"/>
        <end position="74"/>
    </location>
</feature>
<sequence length="249" mass="27172">MPSRLLEALPLLWQGTRVTAALFFWTALLAPAIALPVALARDSRSTASRRFGHGFILFFRGAPLLVVLFLLYYGLPQVNALRHSALWPLLREPFPVAVLALALNSAGFQAEIMAGALRAVPLAEVEAATAAGFSRWQIFRLIKLPNAARIGLRSYGNELVFILKGTAVVSFITIRDLMNAATEIYSRTFDPITPLVSAGLIYLAMVAAVAAVVRTMERKLDPLLRAAWRGRRSAAVMVAISRKLAPTVH</sequence>
<dbReference type="NCBIfam" id="TIGR01726">
    <property type="entry name" value="HEQRo_perm_3TM"/>
    <property type="match status" value="1"/>
</dbReference>
<evidence type="ECO:0000313" key="11">
    <source>
        <dbReference type="EMBL" id="MCW6511808.1"/>
    </source>
</evidence>
<organism evidence="11 12">
    <name type="scientific">Lichenifustis flavocetrariae</name>
    <dbReference type="NCBI Taxonomy" id="2949735"/>
    <lineage>
        <taxon>Bacteria</taxon>
        <taxon>Pseudomonadati</taxon>
        <taxon>Pseudomonadota</taxon>
        <taxon>Alphaproteobacteria</taxon>
        <taxon>Hyphomicrobiales</taxon>
        <taxon>Lichenihabitantaceae</taxon>
        <taxon>Lichenifustis</taxon>
    </lineage>
</organism>
<dbReference type="Gene3D" id="1.10.3720.10">
    <property type="entry name" value="MetI-like"/>
    <property type="match status" value="1"/>
</dbReference>
<feature type="transmembrane region" description="Helical" evidence="9">
    <location>
        <begin position="194"/>
        <end position="213"/>
    </location>
</feature>
<reference evidence="11" key="1">
    <citation type="submission" date="2022-05" db="EMBL/GenBank/DDBJ databases">
        <authorList>
            <person name="Pankratov T."/>
        </authorList>
    </citation>
    <scope>NUCLEOTIDE SEQUENCE</scope>
    <source>
        <strain evidence="11">BP6-180914</strain>
    </source>
</reference>
<dbReference type="SUPFAM" id="SSF161098">
    <property type="entry name" value="MetI-like"/>
    <property type="match status" value="1"/>
</dbReference>
<comment type="caution">
    <text evidence="11">The sequence shown here is derived from an EMBL/GenBank/DDBJ whole genome shotgun (WGS) entry which is preliminary data.</text>
</comment>
<evidence type="ECO:0000256" key="2">
    <source>
        <dbReference type="ARBA" id="ARBA00010072"/>
    </source>
</evidence>
<dbReference type="PROSITE" id="PS50928">
    <property type="entry name" value="ABC_TM1"/>
    <property type="match status" value="1"/>
</dbReference>
<dbReference type="RefSeq" id="WP_282588184.1">
    <property type="nucleotide sequence ID" value="NZ_JAMOIM010000033.1"/>
</dbReference>
<keyword evidence="7 9" id="KW-1133">Transmembrane helix</keyword>
<dbReference type="GO" id="GO:0006865">
    <property type="term" value="P:amino acid transport"/>
    <property type="evidence" value="ECO:0007669"/>
    <property type="project" value="TreeGrafter"/>
</dbReference>
<keyword evidence="12" id="KW-1185">Reference proteome</keyword>
<proteinExistence type="inferred from homology"/>
<dbReference type="InterPro" id="IPR043429">
    <property type="entry name" value="ArtM/GltK/GlnP/TcyL/YhdX-like"/>
</dbReference>
<dbReference type="InterPro" id="IPR000515">
    <property type="entry name" value="MetI-like"/>
</dbReference>
<dbReference type="EMBL" id="JAMOIM010000033">
    <property type="protein sequence ID" value="MCW6511808.1"/>
    <property type="molecule type" value="Genomic_DNA"/>
</dbReference>
<gene>
    <name evidence="11" type="ORF">M8523_28005</name>
</gene>
<dbReference type="CDD" id="cd06261">
    <property type="entry name" value="TM_PBP2"/>
    <property type="match status" value="1"/>
</dbReference>